<gene>
    <name evidence="1" type="ORF">ACFFJH_01225</name>
</gene>
<protein>
    <submittedName>
        <fullName evidence="1">DUF1853 family protein</fullName>
    </submittedName>
</protein>
<dbReference type="RefSeq" id="WP_390209470.1">
    <property type="nucleotide sequence ID" value="NZ_JBHLXJ010000002.1"/>
</dbReference>
<proteinExistence type="predicted"/>
<dbReference type="Proteomes" id="UP001589844">
    <property type="component" value="Unassembled WGS sequence"/>
</dbReference>
<accession>A0ABV6IA06</accession>
<evidence type="ECO:0000313" key="2">
    <source>
        <dbReference type="Proteomes" id="UP001589844"/>
    </source>
</evidence>
<comment type="caution">
    <text evidence="1">The sequence shown here is derived from an EMBL/GenBank/DDBJ whole genome shotgun (WGS) entry which is preliminary data.</text>
</comment>
<dbReference type="InterPro" id="IPR015003">
    <property type="entry name" value="DUF1853"/>
</dbReference>
<organism evidence="1 2">
    <name type="scientific">Undibacterium danionis</name>
    <dbReference type="NCBI Taxonomy" id="1812100"/>
    <lineage>
        <taxon>Bacteria</taxon>
        <taxon>Pseudomonadati</taxon>
        <taxon>Pseudomonadota</taxon>
        <taxon>Betaproteobacteria</taxon>
        <taxon>Burkholderiales</taxon>
        <taxon>Oxalobacteraceae</taxon>
        <taxon>Undibacterium</taxon>
    </lineage>
</organism>
<name>A0ABV6IA06_9BURK</name>
<evidence type="ECO:0000313" key="1">
    <source>
        <dbReference type="EMBL" id="MFC0348413.1"/>
    </source>
</evidence>
<dbReference type="Pfam" id="PF08907">
    <property type="entry name" value="DUF1853"/>
    <property type="match status" value="1"/>
</dbReference>
<dbReference type="EMBL" id="JBHLXJ010000002">
    <property type="protein sequence ID" value="MFC0348413.1"/>
    <property type="molecule type" value="Genomic_DNA"/>
</dbReference>
<reference evidence="1 2" key="1">
    <citation type="submission" date="2024-09" db="EMBL/GenBank/DDBJ databases">
        <authorList>
            <person name="Sun Q."/>
            <person name="Mori K."/>
        </authorList>
    </citation>
    <scope>NUCLEOTIDE SEQUENCE [LARGE SCALE GENOMIC DNA]</scope>
    <source>
        <strain evidence="1 2">CCM 8677</strain>
    </source>
</reference>
<sequence>MDTYQNSFHQEWSELSDPHVRALAWLLTSPDVLDKNAPIWWQQIGSLNIPDREKLRIWLHDLDAHPTPLHEALKIHKFLRLGHYAENLLAFYFRHEGLLYAHGLQVHSEKSDTIGEFDYLLFAQGGLLHLELATKFYLFHRAADVSRPMTVFNYLGPNLNDSLGAKMQKILQQQLSLSQHEAAKKLVQSKIIVAKALIKGWLFYHTADRNLAFVGGIASNHCLGFWWTLDEFEHLAVPYALRLERLQWLAPAQASPDEVMEKSMILDALHRHFQVDSTPVMVAIMKRNGHLMQEFCRGMVVSNDWPARATLVLPT</sequence>
<keyword evidence="2" id="KW-1185">Reference proteome</keyword>